<dbReference type="PATRIC" id="fig|426355.14.peg.2705"/>
<dbReference type="AlphaFoldDB" id="B1M173"/>
<gene>
    <name evidence="2" type="ordered locus">Mrad2831_2639</name>
</gene>
<organism evidence="2 3">
    <name type="scientific">Methylobacterium radiotolerans (strain ATCC 27329 / DSM 1819 / JCM 2831 / NBRC 15690 / NCIMB 10815 / 0-1)</name>
    <dbReference type="NCBI Taxonomy" id="426355"/>
    <lineage>
        <taxon>Bacteria</taxon>
        <taxon>Pseudomonadati</taxon>
        <taxon>Pseudomonadota</taxon>
        <taxon>Alphaproteobacteria</taxon>
        <taxon>Hyphomicrobiales</taxon>
        <taxon>Methylobacteriaceae</taxon>
        <taxon>Methylobacterium</taxon>
    </lineage>
</organism>
<accession>B1M173</accession>
<sequence>MTFRVPPAPHVSREAEWLSAAILMAFALALLAPGATFSRPVFVNLAAVAPEGTWGMGLLGIATVRMIGLWVNGNWRRSPTLRFLISAVGALVWLWVARLFSDDGYPGLNTGALVYLAVGLFDLYAAGRSLADQGKNDRRYALARKEAA</sequence>
<evidence type="ECO:0000313" key="3">
    <source>
        <dbReference type="Proteomes" id="UP000006589"/>
    </source>
</evidence>
<dbReference type="GeneID" id="6138681"/>
<keyword evidence="1" id="KW-0472">Membrane</keyword>
<keyword evidence="1" id="KW-0812">Transmembrane</keyword>
<reference evidence="2 3" key="1">
    <citation type="submission" date="2008-03" db="EMBL/GenBank/DDBJ databases">
        <title>Complete sequence of chromosome of Methylobacterium radiotolerans JCM 2831.</title>
        <authorList>
            <consortium name="US DOE Joint Genome Institute"/>
            <person name="Copeland A."/>
            <person name="Lucas S."/>
            <person name="Lapidus A."/>
            <person name="Glavina del Rio T."/>
            <person name="Dalin E."/>
            <person name="Tice H."/>
            <person name="Bruce D."/>
            <person name="Goodwin L."/>
            <person name="Pitluck S."/>
            <person name="Kiss H."/>
            <person name="Brettin T."/>
            <person name="Detter J.C."/>
            <person name="Han C."/>
            <person name="Kuske C.R."/>
            <person name="Schmutz J."/>
            <person name="Larimer F."/>
            <person name="Land M."/>
            <person name="Hauser L."/>
            <person name="Kyrpides N."/>
            <person name="Mikhailova N."/>
            <person name="Marx C.J."/>
            <person name="Richardson P."/>
        </authorList>
    </citation>
    <scope>NUCLEOTIDE SEQUENCE [LARGE SCALE GENOMIC DNA]</scope>
    <source>
        <strain evidence="3">ATCC 27329 / DSM 1819 / JCM 2831 / NBRC 15690 / NCIMB 10815 / 0-1</strain>
    </source>
</reference>
<dbReference type="eggNOG" id="ENOG5030ZQV">
    <property type="taxonomic scope" value="Bacteria"/>
</dbReference>
<proteinExistence type="predicted"/>
<dbReference type="RefSeq" id="WP_012319592.1">
    <property type="nucleotide sequence ID" value="NC_010505.1"/>
</dbReference>
<dbReference type="HOGENOM" id="CLU_1756739_0_0_5"/>
<feature type="transmembrane region" description="Helical" evidence="1">
    <location>
        <begin position="54"/>
        <end position="71"/>
    </location>
</feature>
<dbReference type="STRING" id="426355.Mrad2831_2639"/>
<feature type="transmembrane region" description="Helical" evidence="1">
    <location>
        <begin position="83"/>
        <end position="100"/>
    </location>
</feature>
<dbReference type="KEGG" id="mrd:Mrad2831_2639"/>
<evidence type="ECO:0000256" key="1">
    <source>
        <dbReference type="SAM" id="Phobius"/>
    </source>
</evidence>
<protein>
    <submittedName>
        <fullName evidence="2">Uncharacterized protein</fullName>
    </submittedName>
</protein>
<dbReference type="OrthoDB" id="7502269at2"/>
<evidence type="ECO:0000313" key="2">
    <source>
        <dbReference type="EMBL" id="ACB24623.1"/>
    </source>
</evidence>
<keyword evidence="1" id="KW-1133">Transmembrane helix</keyword>
<dbReference type="EMBL" id="CP001001">
    <property type="protein sequence ID" value="ACB24623.1"/>
    <property type="molecule type" value="Genomic_DNA"/>
</dbReference>
<name>B1M173_METRJ</name>
<feature type="transmembrane region" description="Helical" evidence="1">
    <location>
        <begin position="112"/>
        <end position="131"/>
    </location>
</feature>
<dbReference type="Proteomes" id="UP000006589">
    <property type="component" value="Chromosome"/>
</dbReference>